<protein>
    <recommendedName>
        <fullName evidence="4">Lipoprotein</fullName>
    </recommendedName>
</protein>
<dbReference type="AlphaFoldDB" id="A0A175RFL9"/>
<organism evidence="2 3">
    <name type="scientific">Aureimonas ureilytica</name>
    <dbReference type="NCBI Taxonomy" id="401562"/>
    <lineage>
        <taxon>Bacteria</taxon>
        <taxon>Pseudomonadati</taxon>
        <taxon>Pseudomonadota</taxon>
        <taxon>Alphaproteobacteria</taxon>
        <taxon>Hyphomicrobiales</taxon>
        <taxon>Aurantimonadaceae</taxon>
        <taxon>Aureimonas</taxon>
    </lineage>
</organism>
<name>A0A175RFL9_9HYPH</name>
<evidence type="ECO:0000313" key="3">
    <source>
        <dbReference type="Proteomes" id="UP000078529"/>
    </source>
</evidence>
<evidence type="ECO:0008006" key="4">
    <source>
        <dbReference type="Google" id="ProtNLM"/>
    </source>
</evidence>
<evidence type="ECO:0000313" key="2">
    <source>
        <dbReference type="EMBL" id="KTR02570.1"/>
    </source>
</evidence>
<dbReference type="PROSITE" id="PS51257">
    <property type="entry name" value="PROKAR_LIPOPROTEIN"/>
    <property type="match status" value="1"/>
</dbReference>
<dbReference type="EMBL" id="LDQA01000071">
    <property type="protein sequence ID" value="KTR02570.1"/>
    <property type="molecule type" value="Genomic_DNA"/>
</dbReference>
<evidence type="ECO:0000256" key="1">
    <source>
        <dbReference type="SAM" id="SignalP"/>
    </source>
</evidence>
<dbReference type="Proteomes" id="UP000078529">
    <property type="component" value="Unassembled WGS sequence"/>
</dbReference>
<comment type="caution">
    <text evidence="2">The sequence shown here is derived from an EMBL/GenBank/DDBJ whole genome shotgun (WGS) entry which is preliminary data.</text>
</comment>
<gene>
    <name evidence="2" type="ORF">NS365_21345</name>
</gene>
<keyword evidence="1" id="KW-0732">Signal</keyword>
<feature type="chain" id="PRO_5008041867" description="Lipoprotein" evidence="1">
    <location>
        <begin position="25"/>
        <end position="97"/>
    </location>
</feature>
<accession>A0A175RFL9</accession>
<feature type="non-terminal residue" evidence="2">
    <location>
        <position position="97"/>
    </location>
</feature>
<reference evidence="2 3" key="1">
    <citation type="journal article" date="2016" name="Front. Microbiol.">
        <title>Genomic Resource of Rice Seed Associated Bacteria.</title>
        <authorList>
            <person name="Midha S."/>
            <person name="Bansal K."/>
            <person name="Sharma S."/>
            <person name="Kumar N."/>
            <person name="Patil P.P."/>
            <person name="Chaudhry V."/>
            <person name="Patil P.B."/>
        </authorList>
    </citation>
    <scope>NUCLEOTIDE SEQUENCE [LARGE SCALE GENOMIC DNA]</scope>
    <source>
        <strain evidence="2 3">NS365</strain>
    </source>
</reference>
<proteinExistence type="predicted"/>
<sequence>MTPRLSVCVLGLALGLTSGCQSVAAPSSSQDASAMEAPNALERQYLGETGHAVYRGRSFQRTRTFLFGDPSRGYAICLRSAKRGGGFDHTLLVLQRR</sequence>
<feature type="signal peptide" evidence="1">
    <location>
        <begin position="1"/>
        <end position="24"/>
    </location>
</feature>
<keyword evidence="3" id="KW-1185">Reference proteome</keyword>